<sequence>MSKKIILGIAILIQFLNIGCQAQNDKKTMEQIISDIKSQVKTHSETPVYTVQMNKQGCKMVLEMQDNVDYRMVENNGESMMLPLNAMITKSGPQTAIVKIYPKDGDEFISKYAHVKLTFYHAPNKNSRLSEYKKITEFELPSGLEEKKLPYYETKIQFAATVPFDYSKELAEAKDLKTVPNIEQKVVQKYNEIRNACENFDSLAYNKYLVHSSALVYNTTYTSKEQIEEKETSGDLLALVDPQVKKRSFTPIQNYSVQYYANGKIVALWQKNHHPILHLKGEVASSKEGSEAKSFEAGDPIFLYLPKNAEGLQVW</sequence>
<reference evidence="3 4" key="3">
    <citation type="submission" date="2019-03" db="EMBL/GenBank/DDBJ databases">
        <title>Genomic Encyclopedia of Type Strains, Phase IV (KMG-IV): sequencing the most valuable type-strain genomes for metagenomic binning, comparative biology and taxonomic classification.</title>
        <authorList>
            <person name="Goeker M."/>
        </authorList>
    </citation>
    <scope>NUCLEOTIDE SEQUENCE [LARGE SCALE GENOMIC DNA]</scope>
    <source>
        <strain evidence="3 4">DSM 103236</strain>
    </source>
</reference>
<organism evidence="3 4">
    <name type="scientific">Pedobacter psychrotolerans</name>
    <dbReference type="NCBI Taxonomy" id="1843235"/>
    <lineage>
        <taxon>Bacteria</taxon>
        <taxon>Pseudomonadati</taxon>
        <taxon>Bacteroidota</taxon>
        <taxon>Sphingobacteriia</taxon>
        <taxon>Sphingobacteriales</taxon>
        <taxon>Sphingobacteriaceae</taxon>
        <taxon>Pedobacter</taxon>
    </lineage>
</organism>
<accession>A0A4R2HFN0</accession>
<feature type="chain" id="PRO_5020355319" evidence="1">
    <location>
        <begin position="23"/>
        <end position="315"/>
    </location>
</feature>
<dbReference type="RefSeq" id="WP_132530932.1">
    <property type="nucleotide sequence ID" value="NZ_BMJO01000004.1"/>
</dbReference>
<dbReference type="Proteomes" id="UP000295684">
    <property type="component" value="Unassembled WGS sequence"/>
</dbReference>
<reference evidence="5" key="2">
    <citation type="journal article" date="2019" name="Int. J. Syst. Evol. Microbiol.">
        <title>The Global Catalogue of Microorganisms (GCM) 10K type strain sequencing project: providing services to taxonomists for standard genome sequencing and annotation.</title>
        <authorList>
            <consortium name="The Broad Institute Genomics Platform"/>
            <consortium name="The Broad Institute Genome Sequencing Center for Infectious Disease"/>
            <person name="Wu L."/>
            <person name="Ma J."/>
        </authorList>
    </citation>
    <scope>NUCLEOTIDE SEQUENCE [LARGE SCALE GENOMIC DNA]</scope>
    <source>
        <strain evidence="5">CGMCC 1.15644</strain>
    </source>
</reference>
<evidence type="ECO:0000313" key="3">
    <source>
        <dbReference type="EMBL" id="TCO26797.1"/>
    </source>
</evidence>
<protein>
    <submittedName>
        <fullName evidence="3">Uncharacterized protein</fullName>
    </submittedName>
</protein>
<keyword evidence="1" id="KW-0732">Signal</keyword>
<evidence type="ECO:0000313" key="4">
    <source>
        <dbReference type="Proteomes" id="UP000295684"/>
    </source>
</evidence>
<dbReference type="AlphaFoldDB" id="A0A4R2HFN0"/>
<dbReference type="OrthoDB" id="1149023at2"/>
<evidence type="ECO:0000313" key="2">
    <source>
        <dbReference type="EMBL" id="GGE56592.1"/>
    </source>
</evidence>
<dbReference type="EMBL" id="SLWO01000003">
    <property type="protein sequence ID" value="TCO26797.1"/>
    <property type="molecule type" value="Genomic_DNA"/>
</dbReference>
<gene>
    <name evidence="3" type="ORF">EV200_103128</name>
    <name evidence="2" type="ORF">GCM10011413_23700</name>
</gene>
<feature type="signal peptide" evidence="1">
    <location>
        <begin position="1"/>
        <end position="22"/>
    </location>
</feature>
<dbReference type="Proteomes" id="UP000622648">
    <property type="component" value="Unassembled WGS sequence"/>
</dbReference>
<proteinExistence type="predicted"/>
<evidence type="ECO:0000256" key="1">
    <source>
        <dbReference type="SAM" id="SignalP"/>
    </source>
</evidence>
<comment type="caution">
    <text evidence="3">The sequence shown here is derived from an EMBL/GenBank/DDBJ whole genome shotgun (WGS) entry which is preliminary data.</text>
</comment>
<evidence type="ECO:0000313" key="5">
    <source>
        <dbReference type="Proteomes" id="UP000622648"/>
    </source>
</evidence>
<reference evidence="2" key="1">
    <citation type="journal article" date="2014" name="Int. J. Syst. Evol. Microbiol.">
        <title>Complete genome of a new Firmicutes species belonging to the dominant human colonic microbiota ('Ruminococcus bicirculans') reveals two chromosomes and a selective capacity to utilize plant glucans.</title>
        <authorList>
            <consortium name="NISC Comparative Sequencing Program"/>
            <person name="Wegmann U."/>
            <person name="Louis P."/>
            <person name="Goesmann A."/>
            <person name="Henrissat B."/>
            <person name="Duncan S.H."/>
            <person name="Flint H.J."/>
        </authorList>
    </citation>
    <scope>NUCLEOTIDE SEQUENCE</scope>
    <source>
        <strain evidence="2">CGMCC 1.15644</strain>
    </source>
</reference>
<keyword evidence="5" id="KW-1185">Reference proteome</keyword>
<reference evidence="2" key="4">
    <citation type="submission" date="2024-05" db="EMBL/GenBank/DDBJ databases">
        <authorList>
            <person name="Sun Q."/>
            <person name="Zhou Y."/>
        </authorList>
    </citation>
    <scope>NUCLEOTIDE SEQUENCE</scope>
    <source>
        <strain evidence="2">CGMCC 1.15644</strain>
    </source>
</reference>
<dbReference type="EMBL" id="BMJO01000004">
    <property type="protein sequence ID" value="GGE56592.1"/>
    <property type="molecule type" value="Genomic_DNA"/>
</dbReference>
<name>A0A4R2HFN0_9SPHI</name>